<feature type="region of interest" description="Disordered" evidence="1">
    <location>
        <begin position="235"/>
        <end position="336"/>
    </location>
</feature>
<feature type="region of interest" description="Disordered" evidence="1">
    <location>
        <begin position="192"/>
        <end position="214"/>
    </location>
</feature>
<dbReference type="Pfam" id="PF00059">
    <property type="entry name" value="Lectin_C"/>
    <property type="match status" value="1"/>
</dbReference>
<name>A0A7R8UWZ1_HERIL</name>
<gene>
    <name evidence="4" type="ORF">HERILL_LOCUS11183</name>
</gene>
<evidence type="ECO:0000259" key="3">
    <source>
        <dbReference type="PROSITE" id="PS50041"/>
    </source>
</evidence>
<dbReference type="PROSITE" id="PS51257">
    <property type="entry name" value="PROKAR_LIPOPROTEIN"/>
    <property type="match status" value="1"/>
</dbReference>
<dbReference type="InterPro" id="IPR016186">
    <property type="entry name" value="C-type_lectin-like/link_sf"/>
</dbReference>
<dbReference type="InterPro" id="IPR001304">
    <property type="entry name" value="C-type_lectin-like"/>
</dbReference>
<dbReference type="InterPro" id="IPR016187">
    <property type="entry name" value="CTDL_fold"/>
</dbReference>
<feature type="chain" id="PRO_5031412377" description="C-type lectin domain-containing protein" evidence="2">
    <location>
        <begin position="19"/>
        <end position="422"/>
    </location>
</feature>
<dbReference type="EMBL" id="LR899012">
    <property type="protein sequence ID" value="CAD7088573.1"/>
    <property type="molecule type" value="Genomic_DNA"/>
</dbReference>
<accession>A0A7R8UWZ1</accession>
<dbReference type="InParanoid" id="A0A7R8UWZ1"/>
<dbReference type="PROSITE" id="PS50041">
    <property type="entry name" value="C_TYPE_LECTIN_2"/>
    <property type="match status" value="1"/>
</dbReference>
<sequence length="422" mass="46820">MAKLVLVFCCAVLACVAAQRITTIQLDGVQYFISRMNPYSPELNYFLAYQYCRSLGLQLASFETKEKVESMSTYLQNAGYSKYDFWTSGNRLGTGMFIWMSTGLPFNATFDFFENAEDSAKAGLLDPVDHNSNTTPQRTARDSSIALTKNCVMMRGPNLRWVPEDCSVVKDFICEQTRCYYYNYGSIPVSSAQGRPITSTTARQPIPYTTTPLPDILSSTLASVLARRNNVEDAPLAKSASVETANALDEASNNEDQPEEEQAAKDEEEVPVSDEEPVEEHEQEEEVVESEEEEEARSLHAENDKEVEVVQTIDESPEGPAVKAKAAEDQPSVEQRLKQISEQIEKLGSGENNDGDLGHQSFLSLSDLIKTLRPNDKKGPQIDSDYSNTMRVLGEKSSIVSSGSDESRKLKETSAEANRALF</sequence>
<evidence type="ECO:0000313" key="5">
    <source>
        <dbReference type="Proteomes" id="UP000594454"/>
    </source>
</evidence>
<evidence type="ECO:0000256" key="2">
    <source>
        <dbReference type="SAM" id="SignalP"/>
    </source>
</evidence>
<feature type="compositionally biased region" description="Basic and acidic residues" evidence="1">
    <location>
        <begin position="296"/>
        <end position="308"/>
    </location>
</feature>
<feature type="signal peptide" evidence="2">
    <location>
        <begin position="1"/>
        <end position="18"/>
    </location>
</feature>
<protein>
    <recommendedName>
        <fullName evidence="3">C-type lectin domain-containing protein</fullName>
    </recommendedName>
</protein>
<organism evidence="4 5">
    <name type="scientific">Hermetia illucens</name>
    <name type="common">Black soldier fly</name>
    <dbReference type="NCBI Taxonomy" id="343691"/>
    <lineage>
        <taxon>Eukaryota</taxon>
        <taxon>Metazoa</taxon>
        <taxon>Ecdysozoa</taxon>
        <taxon>Arthropoda</taxon>
        <taxon>Hexapoda</taxon>
        <taxon>Insecta</taxon>
        <taxon>Pterygota</taxon>
        <taxon>Neoptera</taxon>
        <taxon>Endopterygota</taxon>
        <taxon>Diptera</taxon>
        <taxon>Brachycera</taxon>
        <taxon>Stratiomyomorpha</taxon>
        <taxon>Stratiomyidae</taxon>
        <taxon>Hermetiinae</taxon>
        <taxon>Hermetia</taxon>
    </lineage>
</organism>
<dbReference type="OMA" id="NDEHVEH"/>
<feature type="region of interest" description="Disordered" evidence="1">
    <location>
        <begin position="397"/>
        <end position="422"/>
    </location>
</feature>
<dbReference type="SUPFAM" id="SSF56436">
    <property type="entry name" value="C-type lectin-like"/>
    <property type="match status" value="1"/>
</dbReference>
<reference evidence="4 5" key="1">
    <citation type="submission" date="2020-11" db="EMBL/GenBank/DDBJ databases">
        <authorList>
            <person name="Wallbank WR R."/>
            <person name="Pardo Diaz C."/>
            <person name="Kozak K."/>
            <person name="Martin S."/>
            <person name="Jiggins C."/>
            <person name="Moest M."/>
            <person name="Warren A I."/>
            <person name="Generalovic N T."/>
            <person name="Byers J.R.P. K."/>
            <person name="Montejo-Kovacevich G."/>
            <person name="Yen C E."/>
        </authorList>
    </citation>
    <scope>NUCLEOTIDE SEQUENCE [LARGE SCALE GENOMIC DNA]</scope>
</reference>
<dbReference type="OrthoDB" id="8187082at2759"/>
<dbReference type="AlphaFoldDB" id="A0A7R8UWZ1"/>
<feature type="region of interest" description="Disordered" evidence="1">
    <location>
        <begin position="372"/>
        <end position="391"/>
    </location>
</feature>
<dbReference type="Proteomes" id="UP000594454">
    <property type="component" value="Chromosome 4"/>
</dbReference>
<feature type="compositionally biased region" description="Acidic residues" evidence="1">
    <location>
        <begin position="252"/>
        <end position="295"/>
    </location>
</feature>
<evidence type="ECO:0000313" key="4">
    <source>
        <dbReference type="EMBL" id="CAD7088573.1"/>
    </source>
</evidence>
<feature type="compositionally biased region" description="Basic and acidic residues" evidence="1">
    <location>
        <begin position="405"/>
        <end position="414"/>
    </location>
</feature>
<proteinExistence type="predicted"/>
<dbReference type="CDD" id="cd00037">
    <property type="entry name" value="CLECT"/>
    <property type="match status" value="1"/>
</dbReference>
<feature type="domain" description="C-type lectin" evidence="3">
    <location>
        <begin position="26"/>
        <end position="175"/>
    </location>
</feature>
<keyword evidence="2" id="KW-0732">Signal</keyword>
<keyword evidence="5" id="KW-1185">Reference proteome</keyword>
<dbReference type="Gene3D" id="3.10.100.10">
    <property type="entry name" value="Mannose-Binding Protein A, subunit A"/>
    <property type="match status" value="1"/>
</dbReference>
<evidence type="ECO:0000256" key="1">
    <source>
        <dbReference type="SAM" id="MobiDB-lite"/>
    </source>
</evidence>